<evidence type="ECO:0000313" key="2">
    <source>
        <dbReference type="Proteomes" id="UP000191554"/>
    </source>
</evidence>
<dbReference type="STRING" id="48256.CLHUN_21350"/>
<accession>A0A1V4SJ15</accession>
<proteinExistence type="predicted"/>
<gene>
    <name evidence="1" type="ORF">CLHUN_21350</name>
</gene>
<organism evidence="1 2">
    <name type="scientific">Ruminiclostridium hungatei</name>
    <name type="common">Clostridium hungatei</name>
    <dbReference type="NCBI Taxonomy" id="48256"/>
    <lineage>
        <taxon>Bacteria</taxon>
        <taxon>Bacillati</taxon>
        <taxon>Bacillota</taxon>
        <taxon>Clostridia</taxon>
        <taxon>Eubacteriales</taxon>
        <taxon>Oscillospiraceae</taxon>
        <taxon>Ruminiclostridium</taxon>
    </lineage>
</organism>
<evidence type="ECO:0000313" key="1">
    <source>
        <dbReference type="EMBL" id="OPX43892.1"/>
    </source>
</evidence>
<dbReference type="Proteomes" id="UP000191554">
    <property type="component" value="Unassembled WGS sequence"/>
</dbReference>
<keyword evidence="2" id="KW-1185">Reference proteome</keyword>
<dbReference type="AlphaFoldDB" id="A0A1V4SJ15"/>
<dbReference type="EMBL" id="MZGX01000013">
    <property type="protein sequence ID" value="OPX43892.1"/>
    <property type="molecule type" value="Genomic_DNA"/>
</dbReference>
<comment type="caution">
    <text evidence="1">The sequence shown here is derived from an EMBL/GenBank/DDBJ whole genome shotgun (WGS) entry which is preliminary data.</text>
</comment>
<protein>
    <submittedName>
        <fullName evidence="1">Uncharacterized protein</fullName>
    </submittedName>
</protein>
<reference evidence="1 2" key="1">
    <citation type="submission" date="2017-03" db="EMBL/GenBank/DDBJ databases">
        <title>Genome sequence of Clostridium hungatei DSM 14427.</title>
        <authorList>
            <person name="Poehlein A."/>
            <person name="Daniel R."/>
        </authorList>
    </citation>
    <scope>NUCLEOTIDE SEQUENCE [LARGE SCALE GENOMIC DNA]</scope>
    <source>
        <strain evidence="1 2">DSM 14427</strain>
    </source>
</reference>
<name>A0A1V4SJ15_RUMHU</name>
<sequence>MFIKKRVHHKNKAEKAAPEIKETGGEIHEMGFEQFQGQTVTVFVSGGGEVGKGFTGVLMESCPAYIKLLMLPATPPDCSLGNNCSSRSGNILFCALCPYNKKARPGAVAVIPVSSIAAFVHNTLGGGTRSK</sequence>